<keyword evidence="12" id="KW-1185">Reference proteome</keyword>
<comment type="pathway">
    <text evidence="1">Lipid metabolism.</text>
</comment>
<evidence type="ECO:0000256" key="9">
    <source>
        <dbReference type="PIRSR" id="PIRSR000094-2"/>
    </source>
</evidence>
<evidence type="ECO:0000256" key="7">
    <source>
        <dbReference type="ARBA" id="ARBA00023160"/>
    </source>
</evidence>
<evidence type="ECO:0000256" key="2">
    <source>
        <dbReference type="ARBA" id="ARBA00009233"/>
    </source>
</evidence>
<reference evidence="11 12" key="1">
    <citation type="submission" date="2020-05" db="EMBL/GenBank/DDBJ databases">
        <title>Actinomyces sp. zg-325.</title>
        <authorList>
            <person name="Yang C."/>
        </authorList>
    </citation>
    <scope>NUCLEOTIDE SEQUENCE [LARGE SCALE GENOMIC DNA]</scope>
    <source>
        <strain evidence="12">zg-325</strain>
    </source>
</reference>
<protein>
    <recommendedName>
        <fullName evidence="8">Enoyl-[acyl-carrier-protein] reductase [NADH]</fullName>
        <ecNumber evidence="8">1.3.1.9</ecNumber>
    </recommendedName>
</protein>
<dbReference type="SUPFAM" id="SSF51735">
    <property type="entry name" value="NAD(P)-binding Rossmann-fold domains"/>
    <property type="match status" value="1"/>
</dbReference>
<dbReference type="Pfam" id="PF13561">
    <property type="entry name" value="adh_short_C2"/>
    <property type="match status" value="1"/>
</dbReference>
<evidence type="ECO:0000256" key="1">
    <source>
        <dbReference type="ARBA" id="ARBA00005189"/>
    </source>
</evidence>
<keyword evidence="7 8" id="KW-0275">Fatty acid biosynthesis</keyword>
<gene>
    <name evidence="11" type="ORF">HPC72_04465</name>
</gene>
<feature type="binding site" evidence="10">
    <location>
        <begin position="75"/>
        <end position="76"/>
    </location>
    <ligand>
        <name>NAD(+)</name>
        <dbReference type="ChEBI" id="CHEBI:57540"/>
    </ligand>
</feature>
<evidence type="ECO:0000256" key="3">
    <source>
        <dbReference type="ARBA" id="ARBA00022516"/>
    </source>
</evidence>
<keyword evidence="3 8" id="KW-0444">Lipid biosynthesis</keyword>
<evidence type="ECO:0000256" key="5">
    <source>
        <dbReference type="ARBA" id="ARBA00023002"/>
    </source>
</evidence>
<dbReference type="AlphaFoldDB" id="A0A6M8B9P0"/>
<name>A0A6M8B9P0_9ACTO</name>
<evidence type="ECO:0000256" key="8">
    <source>
        <dbReference type="PIRNR" id="PIRNR000094"/>
    </source>
</evidence>
<evidence type="ECO:0000256" key="4">
    <source>
        <dbReference type="ARBA" id="ARBA00022832"/>
    </source>
</evidence>
<evidence type="ECO:0000256" key="10">
    <source>
        <dbReference type="PIRSR" id="PIRSR000094-3"/>
    </source>
</evidence>
<dbReference type="GO" id="GO:0004318">
    <property type="term" value="F:enoyl-[acyl-carrier-protein] reductase (NADH) activity"/>
    <property type="evidence" value="ECO:0007669"/>
    <property type="project" value="UniProtKB-EC"/>
</dbReference>
<dbReference type="Gene3D" id="3.40.50.720">
    <property type="entry name" value="NAD(P)-binding Rossmann-like Domain"/>
    <property type="match status" value="1"/>
</dbReference>
<dbReference type="Proteomes" id="UP000504752">
    <property type="component" value="Chromosome"/>
</dbReference>
<comment type="catalytic activity">
    <reaction evidence="8">
        <text>a 2,3-saturated acyl-[ACP] + NAD(+) = a (2E)-enoyl-[ACP] + NADH + H(+)</text>
        <dbReference type="Rhea" id="RHEA:10240"/>
        <dbReference type="Rhea" id="RHEA-COMP:9925"/>
        <dbReference type="Rhea" id="RHEA-COMP:9926"/>
        <dbReference type="ChEBI" id="CHEBI:15378"/>
        <dbReference type="ChEBI" id="CHEBI:57540"/>
        <dbReference type="ChEBI" id="CHEBI:57945"/>
        <dbReference type="ChEBI" id="CHEBI:78784"/>
        <dbReference type="ChEBI" id="CHEBI:78785"/>
        <dbReference type="EC" id="1.3.1.9"/>
    </reaction>
</comment>
<dbReference type="EC" id="1.3.1.9" evidence="8"/>
<keyword evidence="5 8" id="KW-0560">Oxidoreductase</keyword>
<organism evidence="11 12">
    <name type="scientific">Actinomyces marmotae</name>
    <dbReference type="NCBI Taxonomy" id="2737173"/>
    <lineage>
        <taxon>Bacteria</taxon>
        <taxon>Bacillati</taxon>
        <taxon>Actinomycetota</taxon>
        <taxon>Actinomycetes</taxon>
        <taxon>Actinomycetales</taxon>
        <taxon>Actinomycetaceae</taxon>
        <taxon>Actinomyces</taxon>
    </lineage>
</organism>
<accession>A0A6M8B9P0</accession>
<dbReference type="UniPathway" id="UPA00915"/>
<dbReference type="KEGG" id="amam:HPC72_04465"/>
<feature type="binding site" evidence="10">
    <location>
        <position position="104"/>
    </location>
    <ligand>
        <name>NAD(+)</name>
        <dbReference type="ChEBI" id="CHEBI:57540"/>
    </ligand>
</feature>
<dbReference type="InterPro" id="IPR014358">
    <property type="entry name" value="Enoyl-ACP_Rdtase_NADH"/>
</dbReference>
<dbReference type="GO" id="GO:0006633">
    <property type="term" value="P:fatty acid biosynthetic process"/>
    <property type="evidence" value="ECO:0007669"/>
    <property type="project" value="UniProtKB-KW"/>
</dbReference>
<evidence type="ECO:0000313" key="11">
    <source>
        <dbReference type="EMBL" id="QKD79605.1"/>
    </source>
</evidence>
<dbReference type="InterPro" id="IPR036291">
    <property type="entry name" value="NAD(P)-bd_dom_sf"/>
</dbReference>
<keyword evidence="8 10" id="KW-0520">NAD</keyword>
<evidence type="ECO:0000256" key="6">
    <source>
        <dbReference type="ARBA" id="ARBA00023098"/>
    </source>
</evidence>
<keyword evidence="6" id="KW-0443">Lipid metabolism</keyword>
<dbReference type="RefSeq" id="WP_159523526.1">
    <property type="nucleotide sequence ID" value="NZ_CP053642.1"/>
</dbReference>
<feature type="binding site" evidence="10">
    <location>
        <position position="191"/>
    </location>
    <ligand>
        <name>NAD(+)</name>
        <dbReference type="ChEBI" id="CHEBI:57540"/>
    </ligand>
</feature>
<sequence>MNPREPSPGAPPGLLRGRTVLITGVMRPSSIAASVARAAAEQGARVILTTHPRARALTESVAALLGLAEPVVGLDVADPASLAALPGELERLGVVRLDGVVHSIARASRDLLGTVLPAGLQEADDGERARLEEAGEARMAALRDAFIVSAASLAALVEATAPLLGRGSSVLALTFDTSRVYPGYGWMGPLKAALEASARALAVELGPRGVRVNTLSAGPLRTTAASAIPGFDDLVDGWGAVAPLGWDPNDASPVARTAVALLSDWMPATTGAVIHADGGATL</sequence>
<dbReference type="PRINTS" id="PR00081">
    <property type="entry name" value="GDHRDH"/>
</dbReference>
<proteinExistence type="inferred from homology"/>
<comment type="similarity">
    <text evidence="2 8">Belongs to the short-chain dehydrogenases/reductases (SDR) family. FabI subfamily.</text>
</comment>
<keyword evidence="4" id="KW-0276">Fatty acid metabolism</keyword>
<dbReference type="InterPro" id="IPR002347">
    <property type="entry name" value="SDR_fam"/>
</dbReference>
<dbReference type="PANTHER" id="PTHR43159:SF2">
    <property type="entry name" value="ENOYL-[ACYL-CARRIER-PROTEIN] REDUCTASE [NADH], CHLOROPLASTIC"/>
    <property type="match status" value="1"/>
</dbReference>
<feature type="binding site" evidence="9">
    <location>
        <position position="107"/>
    </location>
    <ligand>
        <name>substrate</name>
    </ligand>
</feature>
<feature type="binding site" evidence="10">
    <location>
        <begin position="30"/>
        <end position="31"/>
    </location>
    <ligand>
        <name>NAD(+)</name>
        <dbReference type="ChEBI" id="CHEBI:57540"/>
    </ligand>
</feature>
<dbReference type="PIRSF" id="PIRSF000094">
    <property type="entry name" value="Enoyl-ACP_rdct"/>
    <property type="match status" value="1"/>
</dbReference>
<evidence type="ECO:0000313" key="12">
    <source>
        <dbReference type="Proteomes" id="UP000504752"/>
    </source>
</evidence>
<dbReference type="PANTHER" id="PTHR43159">
    <property type="entry name" value="ENOYL-[ACYL-CARRIER-PROTEIN] REDUCTASE"/>
    <property type="match status" value="1"/>
</dbReference>
<dbReference type="EMBL" id="CP053642">
    <property type="protein sequence ID" value="QKD79605.1"/>
    <property type="molecule type" value="Genomic_DNA"/>
</dbReference>
<feature type="binding site" evidence="10">
    <location>
        <position position="24"/>
    </location>
    <ligand>
        <name>NAD(+)</name>
        <dbReference type="ChEBI" id="CHEBI:57540"/>
    </ligand>
</feature>